<evidence type="ECO:0000256" key="5">
    <source>
        <dbReference type="ARBA" id="ARBA00022737"/>
    </source>
</evidence>
<dbReference type="InterPro" id="IPR011011">
    <property type="entry name" value="Znf_FYVE_PHD"/>
</dbReference>
<evidence type="ECO:0000256" key="8">
    <source>
        <dbReference type="ARBA" id="ARBA00022833"/>
    </source>
</evidence>
<evidence type="ECO:0000313" key="14">
    <source>
        <dbReference type="EMBL" id="CAG8446965.1"/>
    </source>
</evidence>
<dbReference type="AlphaFoldDB" id="A0A9N8VB73"/>
<dbReference type="SUPFAM" id="SSF48464">
    <property type="entry name" value="ENTH/VHS domain"/>
    <property type="match status" value="1"/>
</dbReference>
<dbReference type="FunFam" id="3.30.40.10:FF:000105">
    <property type="entry name" value="WD repeat and FYVE domain-containing protein 2"/>
    <property type="match status" value="1"/>
</dbReference>
<evidence type="ECO:0000256" key="4">
    <source>
        <dbReference type="ARBA" id="ARBA00022723"/>
    </source>
</evidence>
<keyword evidence="4" id="KW-0479">Metal-binding</keyword>
<feature type="domain" description="VHS" evidence="13">
    <location>
        <begin position="27"/>
        <end position="144"/>
    </location>
</feature>
<feature type="compositionally biased region" description="Polar residues" evidence="11">
    <location>
        <begin position="233"/>
        <end position="252"/>
    </location>
</feature>
<dbReference type="GO" id="GO:0032266">
    <property type="term" value="F:phosphatidylinositol-3-phosphate binding"/>
    <property type="evidence" value="ECO:0007669"/>
    <property type="project" value="TreeGrafter"/>
</dbReference>
<dbReference type="Gene3D" id="6.10.140.100">
    <property type="match status" value="1"/>
</dbReference>
<dbReference type="GO" id="GO:0033565">
    <property type="term" value="C:ESCRT-0 complex"/>
    <property type="evidence" value="ECO:0007669"/>
    <property type="project" value="TreeGrafter"/>
</dbReference>
<reference evidence="14" key="1">
    <citation type="submission" date="2021-06" db="EMBL/GenBank/DDBJ databases">
        <authorList>
            <person name="Kallberg Y."/>
            <person name="Tangrot J."/>
            <person name="Rosling A."/>
        </authorList>
    </citation>
    <scope>NUCLEOTIDE SEQUENCE</scope>
    <source>
        <strain evidence="14">FL130A</strain>
    </source>
</reference>
<evidence type="ECO:0000313" key="15">
    <source>
        <dbReference type="Proteomes" id="UP000789508"/>
    </source>
</evidence>
<dbReference type="GO" id="GO:0010008">
    <property type="term" value="C:endosome membrane"/>
    <property type="evidence" value="ECO:0007669"/>
    <property type="project" value="UniProtKB-SubCell"/>
</dbReference>
<dbReference type="GO" id="GO:0006623">
    <property type="term" value="P:protein targeting to vacuole"/>
    <property type="evidence" value="ECO:0007669"/>
    <property type="project" value="TreeGrafter"/>
</dbReference>
<dbReference type="Proteomes" id="UP000789508">
    <property type="component" value="Unassembled WGS sequence"/>
</dbReference>
<gene>
    <name evidence="14" type="ORF">ALEPTO_LOCUS750</name>
</gene>
<feature type="domain" description="FYVE-type" evidence="12">
    <location>
        <begin position="167"/>
        <end position="227"/>
    </location>
</feature>
<feature type="region of interest" description="Disordered" evidence="11">
    <location>
        <begin position="294"/>
        <end position="323"/>
    </location>
</feature>
<evidence type="ECO:0000256" key="7">
    <source>
        <dbReference type="ARBA" id="ARBA00022771"/>
    </source>
</evidence>
<dbReference type="Pfam" id="PF02809">
    <property type="entry name" value="UIM"/>
    <property type="match status" value="2"/>
</dbReference>
<dbReference type="EMBL" id="CAJVPS010000061">
    <property type="protein sequence ID" value="CAG8446965.1"/>
    <property type="molecule type" value="Genomic_DNA"/>
</dbReference>
<dbReference type="PROSITE" id="PS50330">
    <property type="entry name" value="UIM"/>
    <property type="match status" value="2"/>
</dbReference>
<dbReference type="InterPro" id="IPR003903">
    <property type="entry name" value="UIM_dom"/>
</dbReference>
<dbReference type="CDD" id="cd21385">
    <property type="entry name" value="GAT_Vps27"/>
    <property type="match status" value="1"/>
</dbReference>
<evidence type="ECO:0000256" key="3">
    <source>
        <dbReference type="ARBA" id="ARBA00017753"/>
    </source>
</evidence>
<evidence type="ECO:0000259" key="13">
    <source>
        <dbReference type="PROSITE" id="PS50179"/>
    </source>
</evidence>
<dbReference type="Pfam" id="PF21356">
    <property type="entry name" value="Vps27_GAT-like"/>
    <property type="match status" value="1"/>
</dbReference>
<comment type="similarity">
    <text evidence="2">Belongs to the VPS27 family.</text>
</comment>
<dbReference type="CDD" id="cd16979">
    <property type="entry name" value="VHS_Vps27"/>
    <property type="match status" value="1"/>
</dbReference>
<dbReference type="OrthoDB" id="957735at2759"/>
<dbReference type="PROSITE" id="PS50179">
    <property type="entry name" value="VHS"/>
    <property type="match status" value="1"/>
</dbReference>
<evidence type="ECO:0000256" key="11">
    <source>
        <dbReference type="SAM" id="MobiDB-lite"/>
    </source>
</evidence>
<dbReference type="SMART" id="SM00064">
    <property type="entry name" value="FYVE"/>
    <property type="match status" value="1"/>
</dbReference>
<evidence type="ECO:0000256" key="10">
    <source>
        <dbReference type="PROSITE-ProRule" id="PRU00091"/>
    </source>
</evidence>
<dbReference type="InterPro" id="IPR000306">
    <property type="entry name" value="Znf_FYVE"/>
</dbReference>
<keyword evidence="6" id="KW-0967">Endosome</keyword>
<keyword evidence="7 10" id="KW-0863">Zinc-finger</keyword>
<evidence type="ECO:0000256" key="1">
    <source>
        <dbReference type="ARBA" id="ARBA00004125"/>
    </source>
</evidence>
<dbReference type="SMART" id="SM00288">
    <property type="entry name" value="VHS"/>
    <property type="match status" value="1"/>
</dbReference>
<dbReference type="InterPro" id="IPR008942">
    <property type="entry name" value="ENTH_VHS"/>
</dbReference>
<dbReference type="InterPro" id="IPR049425">
    <property type="entry name" value="Vps27_GAT-like"/>
</dbReference>
<dbReference type="Gene3D" id="1.20.5.1940">
    <property type="match status" value="1"/>
</dbReference>
<dbReference type="InterPro" id="IPR013083">
    <property type="entry name" value="Znf_RING/FYVE/PHD"/>
</dbReference>
<keyword evidence="9" id="KW-0472">Membrane</keyword>
<dbReference type="Pfam" id="PF00790">
    <property type="entry name" value="VHS"/>
    <property type="match status" value="1"/>
</dbReference>
<comment type="subcellular location">
    <subcellularLocation>
        <location evidence="1">Endosome membrane</location>
        <topology evidence="1">Peripheral membrane protein</topology>
        <orientation evidence="1">Cytoplasmic side</orientation>
    </subcellularLocation>
</comment>
<dbReference type="GO" id="GO:0043130">
    <property type="term" value="F:ubiquitin binding"/>
    <property type="evidence" value="ECO:0007669"/>
    <property type="project" value="InterPro"/>
</dbReference>
<dbReference type="PANTHER" id="PTHR47794">
    <property type="entry name" value="VACUOLAR PROTEIN SORTING-ASSOCIATED PROTEIN 27"/>
    <property type="match status" value="1"/>
</dbReference>
<dbReference type="PROSITE" id="PS50178">
    <property type="entry name" value="ZF_FYVE"/>
    <property type="match status" value="1"/>
</dbReference>
<dbReference type="Gene3D" id="1.25.40.90">
    <property type="match status" value="1"/>
</dbReference>
<protein>
    <recommendedName>
        <fullName evidence="3">Vacuolar protein sorting-associated protein 27</fullName>
    </recommendedName>
</protein>
<feature type="compositionally biased region" description="Low complexity" evidence="11">
    <location>
        <begin position="253"/>
        <end position="268"/>
    </location>
</feature>
<organism evidence="14 15">
    <name type="scientific">Ambispora leptoticha</name>
    <dbReference type="NCBI Taxonomy" id="144679"/>
    <lineage>
        <taxon>Eukaryota</taxon>
        <taxon>Fungi</taxon>
        <taxon>Fungi incertae sedis</taxon>
        <taxon>Mucoromycota</taxon>
        <taxon>Glomeromycotina</taxon>
        <taxon>Glomeromycetes</taxon>
        <taxon>Archaeosporales</taxon>
        <taxon>Ambisporaceae</taxon>
        <taxon>Ambispora</taxon>
    </lineage>
</organism>
<evidence type="ECO:0000256" key="9">
    <source>
        <dbReference type="ARBA" id="ARBA00023136"/>
    </source>
</evidence>
<dbReference type="InterPro" id="IPR002014">
    <property type="entry name" value="VHS_dom"/>
</dbReference>
<keyword evidence="8" id="KW-0862">Zinc</keyword>
<name>A0A9N8VB73_9GLOM</name>
<dbReference type="GO" id="GO:0043328">
    <property type="term" value="P:protein transport to vacuole involved in ubiquitin-dependent protein catabolic process via the multivesicular body sorting pathway"/>
    <property type="evidence" value="ECO:0007669"/>
    <property type="project" value="TreeGrafter"/>
</dbReference>
<dbReference type="SMART" id="SM00726">
    <property type="entry name" value="UIM"/>
    <property type="match status" value="2"/>
</dbReference>
<keyword evidence="15" id="KW-1185">Reference proteome</keyword>
<comment type="caution">
    <text evidence="14">The sequence shown here is derived from an EMBL/GenBank/DDBJ whole genome shotgun (WGS) entry which is preliminary data.</text>
</comment>
<evidence type="ECO:0000256" key="2">
    <source>
        <dbReference type="ARBA" id="ARBA00008597"/>
    </source>
</evidence>
<feature type="region of interest" description="Disordered" evidence="11">
    <location>
        <begin position="233"/>
        <end position="277"/>
    </location>
</feature>
<keyword evidence="5" id="KW-0677">Repeat</keyword>
<dbReference type="SUPFAM" id="SSF57903">
    <property type="entry name" value="FYVE/PHD zinc finger"/>
    <property type="match status" value="1"/>
</dbReference>
<evidence type="ECO:0000259" key="12">
    <source>
        <dbReference type="PROSITE" id="PS50178"/>
    </source>
</evidence>
<evidence type="ECO:0000256" key="6">
    <source>
        <dbReference type="ARBA" id="ARBA00022753"/>
    </source>
</evidence>
<sequence>MVSRIWGSSPFDELVEKATSELLPKGQEDLTLNLDISDQIRSKSVPAKDAMKALKRRIDHINPNVQLLALSLTDTCVKNGGHHFLIEIASREFVDNLVSILRSNSCNSEVRSKLLSLIQTWGIAFDGKPELSYVSDTYRLLKEEFAFPKPEKAAFSVMIDTATPPEWTDSDVCIRCRTPFTTFNRKHHCRNCGQTFCGDCSSKTMALPHIGMNEPVRVCDSCHIKKQLKKTTRSASIDHTALKNTHNATHSRTTSLPNGSNGSNNTLNSRREDDDDEDFKKAIELSLKEAESSRGFASFQQKTTQKVVEQPKKQEPVKEEEEDADLAAAIAASLREMNLNQQRSNYSSSYAGYDVQSYQTPAASISHNELSAIEAENIYKFSEIVERIQQSGSDLMRDRQVQELYERIGELKPKLTKTLSETIQKHQDLVDMHEKLSQVVKLYDRLLEERLSGAYTRRASTTSYSLQQRVNPPVGTQGIGSFYPTINTIAQAPNIYPQINYPAASAPVQSPTYYPSQPLLANQQSHSNQIEQQTIYSQQYTPSKQTPHAQYSYVQQTPAPYAPVAGTANNDTIVPTNPIEYHQVNVNHQQQSINGMESYSILQGYQDAGYQQQPQPIEDVAPLIEL</sequence>
<dbReference type="Pfam" id="PF01363">
    <property type="entry name" value="FYVE"/>
    <property type="match status" value="1"/>
</dbReference>
<dbReference type="PANTHER" id="PTHR47794:SF1">
    <property type="entry name" value="VACUOLAR PROTEIN SORTING-ASSOCIATED PROTEIN 27"/>
    <property type="match status" value="1"/>
</dbReference>
<dbReference type="InterPro" id="IPR017455">
    <property type="entry name" value="Znf_FYVE-rel"/>
</dbReference>
<dbReference type="SUPFAM" id="SSF89009">
    <property type="entry name" value="GAT-like domain"/>
    <property type="match status" value="1"/>
</dbReference>
<accession>A0A9N8VB73</accession>
<dbReference type="Gene3D" id="3.30.40.10">
    <property type="entry name" value="Zinc/RING finger domain, C3HC4 (zinc finger)"/>
    <property type="match status" value="1"/>
</dbReference>
<dbReference type="GO" id="GO:0008270">
    <property type="term" value="F:zinc ion binding"/>
    <property type="evidence" value="ECO:0007669"/>
    <property type="project" value="UniProtKB-KW"/>
</dbReference>
<proteinExistence type="inferred from homology"/>